<dbReference type="PANTHER" id="PTHR33568:SF3">
    <property type="entry name" value="DNA-DIRECTED DNA POLYMERASE"/>
    <property type="match status" value="1"/>
</dbReference>
<dbReference type="RefSeq" id="XP_053591098.1">
    <property type="nucleotide sequence ID" value="XM_053722453.1"/>
</dbReference>
<dbReference type="EMBL" id="WUAV01000001">
    <property type="protein sequence ID" value="KAF1768563.1"/>
    <property type="molecule type" value="Genomic_DNA"/>
</dbReference>
<dbReference type="Gene3D" id="3.40.960.10">
    <property type="entry name" value="VSR Endonuclease"/>
    <property type="match status" value="1"/>
</dbReference>
<dbReference type="InterPro" id="IPR043502">
    <property type="entry name" value="DNA/RNA_pol_sf"/>
</dbReference>
<protein>
    <submittedName>
        <fullName evidence="1">Uncharacterized protein</fullName>
    </submittedName>
</protein>
<dbReference type="Proteomes" id="UP000483820">
    <property type="component" value="Chromosome I"/>
</dbReference>
<comment type="caution">
    <text evidence="1">The sequence shown here is derived from an EMBL/GenBank/DDBJ whole genome shotgun (WGS) entry which is preliminary data.</text>
</comment>
<dbReference type="GeneID" id="78773083"/>
<proteinExistence type="predicted"/>
<dbReference type="PANTHER" id="PTHR33568">
    <property type="entry name" value="DNA POLYMERASE"/>
    <property type="match status" value="1"/>
</dbReference>
<reference evidence="1 2" key="1">
    <citation type="submission" date="2019-12" db="EMBL/GenBank/DDBJ databases">
        <title>Chromosome-level assembly of the Caenorhabditis remanei genome.</title>
        <authorList>
            <person name="Teterina A.A."/>
            <person name="Willis J.H."/>
            <person name="Phillips P.C."/>
        </authorList>
    </citation>
    <scope>NUCLEOTIDE SEQUENCE [LARGE SCALE GENOMIC DNA]</scope>
    <source>
        <strain evidence="1 2">PX506</strain>
        <tissue evidence="1">Whole organism</tissue>
    </source>
</reference>
<name>A0A6A5HQN0_CAERE</name>
<dbReference type="KEGG" id="crq:GCK72_000375"/>
<evidence type="ECO:0000313" key="2">
    <source>
        <dbReference type="Proteomes" id="UP000483820"/>
    </source>
</evidence>
<dbReference type="AlphaFoldDB" id="A0A6A5HQN0"/>
<dbReference type="SUPFAM" id="SSF56672">
    <property type="entry name" value="DNA/RNA polymerases"/>
    <property type="match status" value="1"/>
</dbReference>
<evidence type="ECO:0000313" key="1">
    <source>
        <dbReference type="EMBL" id="KAF1768563.1"/>
    </source>
</evidence>
<accession>A0A6A5HQN0</accession>
<organism evidence="1 2">
    <name type="scientific">Caenorhabditis remanei</name>
    <name type="common">Caenorhabditis vulgaris</name>
    <dbReference type="NCBI Taxonomy" id="31234"/>
    <lineage>
        <taxon>Eukaryota</taxon>
        <taxon>Metazoa</taxon>
        <taxon>Ecdysozoa</taxon>
        <taxon>Nematoda</taxon>
        <taxon>Chromadorea</taxon>
        <taxon>Rhabditida</taxon>
        <taxon>Rhabditina</taxon>
        <taxon>Rhabditomorpha</taxon>
        <taxon>Rhabditoidea</taxon>
        <taxon>Rhabditidae</taxon>
        <taxon>Peloderinae</taxon>
        <taxon>Caenorhabditis</taxon>
    </lineage>
</organism>
<sequence length="379" mass="44120">MIGNKVAIDIRKADANRIEDLETHHDVIVIWECEVEKERRLNSDELLQRLRASRKPSDGLSTEFPFLFIKPENFDYDGVMPGNEFYNLENKTPAAREKLIKFLDEARVQNRRFNFETEIKKNCFEDVFIMASALIPFEKDFEELTNVCLFEESITAASAAMKTFQRKHLTHEKPIVLDARPSVSIKCSVISQKYLAWFGKEVDVEVEMSTTFGKRKVEKYRVDGFVSPCTKFPRGLVIEFFGCYFHAHKCKYAEQSMIGNKVAIDIRKADANRIEELETHHDVKVVWECEVEKERRLNTEMANFFNDFEPLGMLDCERALTGGRTEVFKLTITNNRVRTHFGDVMSHYPTVMKFEEFPIGIHRTTDGSQRNSLQRIHCM</sequence>
<dbReference type="CTD" id="78773083"/>
<gene>
    <name evidence="1" type="ORF">GCK72_000375</name>
</gene>